<evidence type="ECO:0000313" key="2">
    <source>
        <dbReference type="Proteomes" id="UP001140949"/>
    </source>
</evidence>
<comment type="caution">
    <text evidence="1">The sequence shown here is derived from an EMBL/GenBank/DDBJ whole genome shotgun (WGS) entry which is preliminary data.</text>
</comment>
<evidence type="ECO:0000313" key="1">
    <source>
        <dbReference type="EMBL" id="KAJ6818848.1"/>
    </source>
</evidence>
<protein>
    <submittedName>
        <fullName evidence="1">Proline-rich receptor-like protein kinase PERK13</fullName>
    </submittedName>
</protein>
<keyword evidence="1" id="KW-0675">Receptor</keyword>
<dbReference type="Proteomes" id="UP001140949">
    <property type="component" value="Unassembled WGS sequence"/>
</dbReference>
<accession>A0AAX6FS47</accession>
<dbReference type="AlphaFoldDB" id="A0AAX6FS47"/>
<keyword evidence="1" id="KW-0808">Transferase</keyword>
<reference evidence="1" key="2">
    <citation type="submission" date="2023-04" db="EMBL/GenBank/DDBJ databases">
        <authorList>
            <person name="Bruccoleri R.E."/>
            <person name="Oakeley E.J."/>
            <person name="Faust A.-M."/>
            <person name="Dessus-Babus S."/>
            <person name="Altorfer M."/>
            <person name="Burckhardt D."/>
            <person name="Oertli M."/>
            <person name="Naumann U."/>
            <person name="Petersen F."/>
            <person name="Wong J."/>
        </authorList>
    </citation>
    <scope>NUCLEOTIDE SEQUENCE</scope>
    <source>
        <strain evidence="1">GSM-AAB239-AS_SAM_17_03QT</strain>
        <tissue evidence="1">Leaf</tissue>
    </source>
</reference>
<organism evidence="1 2">
    <name type="scientific">Iris pallida</name>
    <name type="common">Sweet iris</name>
    <dbReference type="NCBI Taxonomy" id="29817"/>
    <lineage>
        <taxon>Eukaryota</taxon>
        <taxon>Viridiplantae</taxon>
        <taxon>Streptophyta</taxon>
        <taxon>Embryophyta</taxon>
        <taxon>Tracheophyta</taxon>
        <taxon>Spermatophyta</taxon>
        <taxon>Magnoliopsida</taxon>
        <taxon>Liliopsida</taxon>
        <taxon>Asparagales</taxon>
        <taxon>Iridaceae</taxon>
        <taxon>Iridoideae</taxon>
        <taxon>Irideae</taxon>
        <taxon>Iris</taxon>
    </lineage>
</organism>
<dbReference type="GO" id="GO:0016301">
    <property type="term" value="F:kinase activity"/>
    <property type="evidence" value="ECO:0007669"/>
    <property type="project" value="UniProtKB-KW"/>
</dbReference>
<keyword evidence="2" id="KW-1185">Reference proteome</keyword>
<sequence>MLGYDEVNLEIESNCINFINCKILYFF</sequence>
<reference evidence="1" key="1">
    <citation type="journal article" date="2023" name="GigaByte">
        <title>Genome assembly of the bearded iris, Iris pallida Lam.</title>
        <authorList>
            <person name="Bruccoleri R.E."/>
            <person name="Oakeley E.J."/>
            <person name="Faust A.M.E."/>
            <person name="Altorfer M."/>
            <person name="Dessus-Babus S."/>
            <person name="Burckhardt D."/>
            <person name="Oertli M."/>
            <person name="Naumann U."/>
            <person name="Petersen F."/>
            <person name="Wong J."/>
        </authorList>
    </citation>
    <scope>NUCLEOTIDE SEQUENCE</scope>
    <source>
        <strain evidence="1">GSM-AAB239-AS_SAM_17_03QT</strain>
    </source>
</reference>
<proteinExistence type="predicted"/>
<gene>
    <name evidence="1" type="ORF">M6B38_132065</name>
</gene>
<name>A0AAX6FS47_IRIPA</name>
<dbReference type="EMBL" id="JANAVB010026851">
    <property type="protein sequence ID" value="KAJ6818848.1"/>
    <property type="molecule type" value="Genomic_DNA"/>
</dbReference>
<keyword evidence="1" id="KW-0418">Kinase</keyword>